<evidence type="ECO:0000313" key="1">
    <source>
        <dbReference type="EMBL" id="GAX22403.1"/>
    </source>
</evidence>
<protein>
    <recommendedName>
        <fullName evidence="3">F-box domain-containing protein</fullName>
    </recommendedName>
</protein>
<dbReference type="SUPFAM" id="SSF52058">
    <property type="entry name" value="L domain-like"/>
    <property type="match status" value="1"/>
</dbReference>
<keyword evidence="2" id="KW-1185">Reference proteome</keyword>
<comment type="caution">
    <text evidence="1">The sequence shown here is derived from an EMBL/GenBank/DDBJ whole genome shotgun (WGS) entry which is preliminary data.</text>
</comment>
<evidence type="ECO:0008006" key="3">
    <source>
        <dbReference type="Google" id="ProtNLM"/>
    </source>
</evidence>
<dbReference type="Proteomes" id="UP000198406">
    <property type="component" value="Unassembled WGS sequence"/>
</dbReference>
<organism evidence="1 2">
    <name type="scientific">Fistulifera solaris</name>
    <name type="common">Oleaginous diatom</name>
    <dbReference type="NCBI Taxonomy" id="1519565"/>
    <lineage>
        <taxon>Eukaryota</taxon>
        <taxon>Sar</taxon>
        <taxon>Stramenopiles</taxon>
        <taxon>Ochrophyta</taxon>
        <taxon>Bacillariophyta</taxon>
        <taxon>Bacillariophyceae</taxon>
        <taxon>Bacillariophycidae</taxon>
        <taxon>Naviculales</taxon>
        <taxon>Naviculaceae</taxon>
        <taxon>Fistulifera</taxon>
    </lineage>
</organism>
<dbReference type="AlphaFoldDB" id="A0A1Z5K815"/>
<accession>A0A1Z5K815</accession>
<evidence type="ECO:0000313" key="2">
    <source>
        <dbReference type="Proteomes" id="UP000198406"/>
    </source>
</evidence>
<name>A0A1Z5K815_FISSO</name>
<reference evidence="1 2" key="1">
    <citation type="journal article" date="2015" name="Plant Cell">
        <title>Oil accumulation by the oleaginous diatom Fistulifera solaris as revealed by the genome and transcriptome.</title>
        <authorList>
            <person name="Tanaka T."/>
            <person name="Maeda Y."/>
            <person name="Veluchamy A."/>
            <person name="Tanaka M."/>
            <person name="Abida H."/>
            <person name="Marechal E."/>
            <person name="Bowler C."/>
            <person name="Muto M."/>
            <person name="Sunaga Y."/>
            <person name="Tanaka M."/>
            <person name="Yoshino T."/>
            <person name="Taniguchi T."/>
            <person name="Fukuda Y."/>
            <person name="Nemoto M."/>
            <person name="Matsumoto M."/>
            <person name="Wong P.S."/>
            <person name="Aburatani S."/>
            <person name="Fujibuchi W."/>
        </authorList>
    </citation>
    <scope>NUCLEOTIDE SEQUENCE [LARGE SCALE GENOMIC DNA]</scope>
    <source>
        <strain evidence="1 2">JPCC DA0580</strain>
    </source>
</reference>
<dbReference type="EMBL" id="BDSP01000184">
    <property type="protein sequence ID" value="GAX22403.1"/>
    <property type="molecule type" value="Genomic_DNA"/>
</dbReference>
<proteinExistence type="predicted"/>
<sequence>MIERIPFEVRLLCWEYLSVKDYGSLAMTCRSLKDDRRHLDPTRYVCISSPTNEEALQRSRVLHQNSPILLRLETQLPRKHAPLMNVTELELATGMPFVVSAVCFPHVTKVTLYNNTRFRDHYKLGKFLQNVEVLIVRDNDCLHLNGHDLRECQALHTLMLQDCCLQRTEVSETRCKLDLFSWIKAPLRHVVLRRVHCPAITQHMLMNFVRRRPLLQYFESDMLTEDNKIRLRNEYPNIQIV</sequence>
<gene>
    <name evidence="1" type="ORF">FisN_14Hh016</name>
</gene>
<dbReference type="InParanoid" id="A0A1Z5K815"/>